<gene>
    <name evidence="2" type="ORF">K8U91_00565</name>
</gene>
<evidence type="ECO:0008006" key="4">
    <source>
        <dbReference type="Google" id="ProtNLM"/>
    </source>
</evidence>
<dbReference type="AlphaFoldDB" id="A0A921MPC9"/>
<comment type="caution">
    <text evidence="2">The sequence shown here is derived from an EMBL/GenBank/DDBJ whole genome shotgun (WGS) entry which is preliminary data.</text>
</comment>
<protein>
    <recommendedName>
        <fullName evidence="4">DUF4468 domain-containing protein</fullName>
    </recommendedName>
</protein>
<dbReference type="Proteomes" id="UP000757103">
    <property type="component" value="Unassembled WGS sequence"/>
</dbReference>
<name>A0A921MPC9_9BACT</name>
<accession>A0A921MPC9</accession>
<proteinExistence type="predicted"/>
<keyword evidence="1" id="KW-0732">Signal</keyword>
<evidence type="ECO:0000313" key="3">
    <source>
        <dbReference type="Proteomes" id="UP000757103"/>
    </source>
</evidence>
<reference evidence="2" key="1">
    <citation type="journal article" date="2021" name="PeerJ">
        <title>Extensive microbial diversity within the chicken gut microbiome revealed by metagenomics and culture.</title>
        <authorList>
            <person name="Gilroy R."/>
            <person name="Ravi A."/>
            <person name="Getino M."/>
            <person name="Pursley I."/>
            <person name="Horton D.L."/>
            <person name="Alikhan N.F."/>
            <person name="Baker D."/>
            <person name="Gharbi K."/>
            <person name="Hall N."/>
            <person name="Watson M."/>
            <person name="Adriaenssens E.M."/>
            <person name="Foster-Nyarko E."/>
            <person name="Jarju S."/>
            <person name="Secka A."/>
            <person name="Antonio M."/>
            <person name="Oren A."/>
            <person name="Chaudhuri R.R."/>
            <person name="La Ragione R."/>
            <person name="Hildebrand F."/>
            <person name="Pallen M.J."/>
        </authorList>
    </citation>
    <scope>NUCLEOTIDE SEQUENCE</scope>
    <source>
        <strain evidence="2">CHK121-7720</strain>
    </source>
</reference>
<evidence type="ECO:0000256" key="1">
    <source>
        <dbReference type="SAM" id="SignalP"/>
    </source>
</evidence>
<sequence>MKRLFFFFILLFPLLGFAKTTPEILSDKIDSDGFRIIDCSRITVGKWTDRISTSLSLSCIQVGDSATYYLTIKMVSASPLNIRQGSALVLRFGDNEVAQLSTGIEYSDNIGDYNAYAKVSYYTIYPSYQLSDYILEKITRFGIRKFRIETVLKNIDRELDNDKLKEVAIFLREEYRLIQNQIDNKANDIMEGF</sequence>
<dbReference type="EMBL" id="DYUD01000004">
    <property type="protein sequence ID" value="HJG87955.1"/>
    <property type="molecule type" value="Genomic_DNA"/>
</dbReference>
<evidence type="ECO:0000313" key="2">
    <source>
        <dbReference type="EMBL" id="HJG87955.1"/>
    </source>
</evidence>
<feature type="signal peptide" evidence="1">
    <location>
        <begin position="1"/>
        <end position="18"/>
    </location>
</feature>
<reference evidence="2" key="2">
    <citation type="submission" date="2021-09" db="EMBL/GenBank/DDBJ databases">
        <authorList>
            <person name="Gilroy R."/>
        </authorList>
    </citation>
    <scope>NUCLEOTIDE SEQUENCE</scope>
    <source>
        <strain evidence="2">CHK121-7720</strain>
    </source>
</reference>
<feature type="chain" id="PRO_5037621870" description="DUF4468 domain-containing protein" evidence="1">
    <location>
        <begin position="19"/>
        <end position="193"/>
    </location>
</feature>
<dbReference type="RefSeq" id="WP_273305072.1">
    <property type="nucleotide sequence ID" value="NZ_CAWVJN010000001.1"/>
</dbReference>
<organism evidence="2 3">
    <name type="scientific">Barnesiella viscericola</name>
    <dbReference type="NCBI Taxonomy" id="397865"/>
    <lineage>
        <taxon>Bacteria</taxon>
        <taxon>Pseudomonadati</taxon>
        <taxon>Bacteroidota</taxon>
        <taxon>Bacteroidia</taxon>
        <taxon>Bacteroidales</taxon>
        <taxon>Barnesiellaceae</taxon>
        <taxon>Barnesiella</taxon>
    </lineage>
</organism>